<reference evidence="2" key="1">
    <citation type="journal article" date="2017" name="Nat. Ecol. Evol.">
        <title>Genome expansion and lineage-specific genetic innovations in the forest pathogenic fungi Armillaria.</title>
        <authorList>
            <person name="Sipos G."/>
            <person name="Prasanna A.N."/>
            <person name="Walter M.C."/>
            <person name="O'Connor E."/>
            <person name="Balint B."/>
            <person name="Krizsan K."/>
            <person name="Kiss B."/>
            <person name="Hess J."/>
            <person name="Varga T."/>
            <person name="Slot J."/>
            <person name="Riley R."/>
            <person name="Boka B."/>
            <person name="Rigling D."/>
            <person name="Barry K."/>
            <person name="Lee J."/>
            <person name="Mihaltcheva S."/>
            <person name="LaButti K."/>
            <person name="Lipzen A."/>
            <person name="Waldron R."/>
            <person name="Moloney N.M."/>
            <person name="Sperisen C."/>
            <person name="Kredics L."/>
            <person name="Vagvoelgyi C."/>
            <person name="Patrignani A."/>
            <person name="Fitzpatrick D."/>
            <person name="Nagy I."/>
            <person name="Doyle S."/>
            <person name="Anderson J.B."/>
            <person name="Grigoriev I.V."/>
            <person name="Gueldener U."/>
            <person name="Muensterkoetter M."/>
            <person name="Nagy L.G."/>
        </authorList>
    </citation>
    <scope>NUCLEOTIDE SEQUENCE [LARGE SCALE GENOMIC DNA]</scope>
    <source>
        <strain evidence="2">28-4</strain>
    </source>
</reference>
<dbReference type="EMBL" id="KZ293416">
    <property type="protein sequence ID" value="PBK76442.1"/>
    <property type="molecule type" value="Genomic_DNA"/>
</dbReference>
<dbReference type="Proteomes" id="UP000218334">
    <property type="component" value="Unassembled WGS sequence"/>
</dbReference>
<evidence type="ECO:0000313" key="1">
    <source>
        <dbReference type="EMBL" id="PBK76442.1"/>
    </source>
</evidence>
<name>A0A2H3CB23_9AGAR</name>
<sequence>MSTLPPELVQQIIYDIWHSEMPSWMRQSFMTTFPRINRTWNNVYAPIASRDIYITSLAHLYYLCDVARCQTSVIYGEHIPRLTRTITCFVDRGQDSKISRDRAANKVYDILIKLPNDVGFRALFPLVEFISFELRWIYYDRGTKYRPLEIRCLPRVRCRRYLYQSARMGEDARMEIHISITCDSWISGFSPCTFLALRDKGVPAKMLSSSPGPPYCRPDLLRSAERYYQDAYVRQLKGDLKGINRRLCMAAERARVPLRFRRLGGYFDHICRLFKAAKGAHGTLA</sequence>
<accession>A0A2H3CB23</accession>
<gene>
    <name evidence="1" type="ORF">ARMSODRAFT_1078574</name>
</gene>
<evidence type="ECO:0000313" key="2">
    <source>
        <dbReference type="Proteomes" id="UP000218334"/>
    </source>
</evidence>
<proteinExistence type="predicted"/>
<dbReference type="AlphaFoldDB" id="A0A2H3CB23"/>
<protein>
    <submittedName>
        <fullName evidence="1">Uncharacterized protein</fullName>
    </submittedName>
</protein>
<organism evidence="1 2">
    <name type="scientific">Armillaria solidipes</name>
    <dbReference type="NCBI Taxonomy" id="1076256"/>
    <lineage>
        <taxon>Eukaryota</taxon>
        <taxon>Fungi</taxon>
        <taxon>Dikarya</taxon>
        <taxon>Basidiomycota</taxon>
        <taxon>Agaricomycotina</taxon>
        <taxon>Agaricomycetes</taxon>
        <taxon>Agaricomycetidae</taxon>
        <taxon>Agaricales</taxon>
        <taxon>Marasmiineae</taxon>
        <taxon>Physalacriaceae</taxon>
        <taxon>Armillaria</taxon>
    </lineage>
</organism>
<keyword evidence="2" id="KW-1185">Reference proteome</keyword>